<dbReference type="EMBL" id="AVOT02001945">
    <property type="protein sequence ID" value="MBW0468692.1"/>
    <property type="molecule type" value="Genomic_DNA"/>
</dbReference>
<sequence length="74" mass="8665">MRYVTKSTGPSMSERHRQTNWTHDRWTVDGSWKVLTMILPKGGPSTCRGVDCRRKYSDSRHIMLSQHCSERARN</sequence>
<evidence type="ECO:0000313" key="2">
    <source>
        <dbReference type="EMBL" id="MBW0468692.1"/>
    </source>
</evidence>
<keyword evidence="3" id="KW-1185">Reference proteome</keyword>
<evidence type="ECO:0000256" key="1">
    <source>
        <dbReference type="SAM" id="MobiDB-lite"/>
    </source>
</evidence>
<protein>
    <submittedName>
        <fullName evidence="2">Uncharacterized protein</fullName>
    </submittedName>
</protein>
<feature type="compositionally biased region" description="Polar residues" evidence="1">
    <location>
        <begin position="1"/>
        <end position="11"/>
    </location>
</feature>
<gene>
    <name evidence="2" type="ORF">O181_008407</name>
</gene>
<comment type="caution">
    <text evidence="2">The sequence shown here is derived from an EMBL/GenBank/DDBJ whole genome shotgun (WGS) entry which is preliminary data.</text>
</comment>
<organism evidence="2 3">
    <name type="scientific">Austropuccinia psidii MF-1</name>
    <dbReference type="NCBI Taxonomy" id="1389203"/>
    <lineage>
        <taxon>Eukaryota</taxon>
        <taxon>Fungi</taxon>
        <taxon>Dikarya</taxon>
        <taxon>Basidiomycota</taxon>
        <taxon>Pucciniomycotina</taxon>
        <taxon>Pucciniomycetes</taxon>
        <taxon>Pucciniales</taxon>
        <taxon>Sphaerophragmiaceae</taxon>
        <taxon>Austropuccinia</taxon>
    </lineage>
</organism>
<accession>A0A9Q3BPP2</accession>
<feature type="region of interest" description="Disordered" evidence="1">
    <location>
        <begin position="1"/>
        <end position="20"/>
    </location>
</feature>
<evidence type="ECO:0000313" key="3">
    <source>
        <dbReference type="Proteomes" id="UP000765509"/>
    </source>
</evidence>
<dbReference type="Proteomes" id="UP000765509">
    <property type="component" value="Unassembled WGS sequence"/>
</dbReference>
<dbReference type="AlphaFoldDB" id="A0A9Q3BPP2"/>
<reference evidence="2" key="1">
    <citation type="submission" date="2021-03" db="EMBL/GenBank/DDBJ databases">
        <title>Draft genome sequence of rust myrtle Austropuccinia psidii MF-1, a brazilian biotype.</title>
        <authorList>
            <person name="Quecine M.C."/>
            <person name="Pachon D.M.R."/>
            <person name="Bonatelli M.L."/>
            <person name="Correr F.H."/>
            <person name="Franceschini L.M."/>
            <person name="Leite T.F."/>
            <person name="Margarido G.R.A."/>
            <person name="Almeida C.A."/>
            <person name="Ferrarezi J.A."/>
            <person name="Labate C.A."/>
        </authorList>
    </citation>
    <scope>NUCLEOTIDE SEQUENCE</scope>
    <source>
        <strain evidence="2">MF-1</strain>
    </source>
</reference>
<proteinExistence type="predicted"/>
<name>A0A9Q3BPP2_9BASI</name>